<evidence type="ECO:0000313" key="2">
    <source>
        <dbReference type="EMBL" id="HIU98829.1"/>
    </source>
</evidence>
<gene>
    <name evidence="2" type="ORF">IAC73_03180</name>
</gene>
<keyword evidence="1" id="KW-0812">Transmembrane</keyword>
<evidence type="ECO:0000313" key="3">
    <source>
        <dbReference type="Proteomes" id="UP000886857"/>
    </source>
</evidence>
<proteinExistence type="predicted"/>
<protein>
    <submittedName>
        <fullName evidence="2">Uncharacterized protein</fullName>
    </submittedName>
</protein>
<reference evidence="2" key="2">
    <citation type="journal article" date="2021" name="PeerJ">
        <title>Extensive microbial diversity within the chicken gut microbiome revealed by metagenomics and culture.</title>
        <authorList>
            <person name="Gilroy R."/>
            <person name="Ravi A."/>
            <person name="Getino M."/>
            <person name="Pursley I."/>
            <person name="Horton D.L."/>
            <person name="Alikhan N.F."/>
            <person name="Baker D."/>
            <person name="Gharbi K."/>
            <person name="Hall N."/>
            <person name="Watson M."/>
            <person name="Adriaenssens E.M."/>
            <person name="Foster-Nyarko E."/>
            <person name="Jarju S."/>
            <person name="Secka A."/>
            <person name="Antonio M."/>
            <person name="Oren A."/>
            <person name="Chaudhuri R.R."/>
            <person name="La Ragione R."/>
            <person name="Hildebrand F."/>
            <person name="Pallen M.J."/>
        </authorList>
    </citation>
    <scope>NUCLEOTIDE SEQUENCE</scope>
    <source>
        <strain evidence="2">10406</strain>
    </source>
</reference>
<accession>A0A9D1N9D3</accession>
<dbReference type="EMBL" id="DVOE01000047">
    <property type="protein sequence ID" value="HIU98829.1"/>
    <property type="molecule type" value="Genomic_DNA"/>
</dbReference>
<feature type="transmembrane region" description="Helical" evidence="1">
    <location>
        <begin position="41"/>
        <end position="58"/>
    </location>
</feature>
<comment type="caution">
    <text evidence="2">The sequence shown here is derived from an EMBL/GenBank/DDBJ whole genome shotgun (WGS) entry which is preliminary data.</text>
</comment>
<keyword evidence="1" id="KW-1133">Transmembrane helix</keyword>
<feature type="transmembrane region" description="Helical" evidence="1">
    <location>
        <begin position="87"/>
        <end position="104"/>
    </location>
</feature>
<sequence length="168" mass="17561">MATKSKATTVNAKSDYVLAAIAFCVVGVLFCATQANSIEVTLYAIGTVMTVLGLLELINKNFIVGAIEAAIGIVLIVLAAVDQRIPLILLGIAAILFGLFILFVNIKSLRGVNGVMVILICLFAVTVGALFIAAYVESSSELLIALGAISIAAGVALIIRRLIYAIKH</sequence>
<feature type="transmembrane region" description="Helical" evidence="1">
    <location>
        <begin position="142"/>
        <end position="163"/>
    </location>
</feature>
<reference evidence="2" key="1">
    <citation type="submission" date="2020-10" db="EMBL/GenBank/DDBJ databases">
        <authorList>
            <person name="Gilroy R."/>
        </authorList>
    </citation>
    <scope>NUCLEOTIDE SEQUENCE</scope>
    <source>
        <strain evidence="2">10406</strain>
    </source>
</reference>
<name>A0A9D1N9D3_9FIRM</name>
<dbReference type="Proteomes" id="UP000886857">
    <property type="component" value="Unassembled WGS sequence"/>
</dbReference>
<evidence type="ECO:0000256" key="1">
    <source>
        <dbReference type="SAM" id="Phobius"/>
    </source>
</evidence>
<feature type="transmembrane region" description="Helical" evidence="1">
    <location>
        <begin position="16"/>
        <end position="35"/>
    </location>
</feature>
<feature type="transmembrane region" description="Helical" evidence="1">
    <location>
        <begin position="63"/>
        <end position="81"/>
    </location>
</feature>
<organism evidence="2 3">
    <name type="scientific">Candidatus Limadaptatus stercoripullorum</name>
    <dbReference type="NCBI Taxonomy" id="2840846"/>
    <lineage>
        <taxon>Bacteria</taxon>
        <taxon>Bacillati</taxon>
        <taxon>Bacillota</taxon>
        <taxon>Clostridia</taxon>
        <taxon>Eubacteriales</taxon>
        <taxon>Candidatus Limadaptatus</taxon>
    </lineage>
</organism>
<keyword evidence="1" id="KW-0472">Membrane</keyword>
<feature type="transmembrane region" description="Helical" evidence="1">
    <location>
        <begin position="116"/>
        <end position="136"/>
    </location>
</feature>
<dbReference type="AlphaFoldDB" id="A0A9D1N9D3"/>